<dbReference type="SUPFAM" id="SSF47781">
    <property type="entry name" value="RuvA domain 2-like"/>
    <property type="match status" value="1"/>
</dbReference>
<dbReference type="GO" id="GO:0009379">
    <property type="term" value="C:Holliday junction helicase complex"/>
    <property type="evidence" value="ECO:0007669"/>
    <property type="project" value="InterPro"/>
</dbReference>
<keyword evidence="8" id="KW-0067">ATP-binding</keyword>
<dbReference type="InterPro" id="IPR010994">
    <property type="entry name" value="RuvA_2-like"/>
</dbReference>
<comment type="subunit">
    <text evidence="6">Homotetramer. Forms an RuvA(8)-RuvB(12)-Holliday junction (HJ) complex. HJ DNA is sandwiched between 2 RuvA tetramers; dsDNA enters through RuvA and exits via RuvB. An RuvB hexamer assembles on each DNA strand where it exits the tetramer. Each RuvB hexamer is contacted by two RuvA subunits (via domain III) on 2 adjacent RuvB subunits; this complex drives branch migration. In the full resolvosome a probable DNA-RuvA(4)-RuvB(12)-RuvC(2) complex forms which resolves the HJ.</text>
</comment>
<keyword evidence="4 6" id="KW-0233">DNA recombination</keyword>
<dbReference type="GO" id="GO:0000400">
    <property type="term" value="F:four-way junction DNA binding"/>
    <property type="evidence" value="ECO:0007669"/>
    <property type="project" value="UniProtKB-UniRule"/>
</dbReference>
<evidence type="ECO:0000313" key="8">
    <source>
        <dbReference type="EMBL" id="EIY56149.1"/>
    </source>
</evidence>
<dbReference type="GO" id="GO:0005737">
    <property type="term" value="C:cytoplasm"/>
    <property type="evidence" value="ECO:0007669"/>
    <property type="project" value="UniProtKB-SubCell"/>
</dbReference>
<dbReference type="Pfam" id="PF01330">
    <property type="entry name" value="RuvA_N"/>
    <property type="match status" value="1"/>
</dbReference>
<dbReference type="InterPro" id="IPR013849">
    <property type="entry name" value="DNA_helicase_Holl-junc_RuvA_I"/>
</dbReference>
<dbReference type="InterPro" id="IPR011114">
    <property type="entry name" value="RuvA_C"/>
</dbReference>
<dbReference type="InterPro" id="IPR012340">
    <property type="entry name" value="NA-bd_OB-fold"/>
</dbReference>
<dbReference type="InterPro" id="IPR036267">
    <property type="entry name" value="RuvA_C_sf"/>
</dbReference>
<dbReference type="AlphaFoldDB" id="I9H8Y2"/>
<comment type="function">
    <text evidence="6">The RuvA-RuvB-RuvC complex processes Holliday junction (HJ) DNA during genetic recombination and DNA repair, while the RuvA-RuvB complex plays an important role in the rescue of blocked DNA replication forks via replication fork reversal (RFR). RuvA specifically binds to HJ cruciform DNA, conferring on it an open structure. The RuvB hexamer acts as an ATP-dependent pump, pulling dsDNA into and through the RuvAB complex. HJ branch migration allows RuvC to scan DNA until it finds its consensus sequence, where it cleaves and resolves the cruciform DNA.</text>
</comment>
<dbReference type="SMART" id="SM00278">
    <property type="entry name" value="HhH1"/>
    <property type="match status" value="2"/>
</dbReference>
<evidence type="ECO:0000256" key="5">
    <source>
        <dbReference type="ARBA" id="ARBA00023204"/>
    </source>
</evidence>
<dbReference type="Gene3D" id="1.10.8.10">
    <property type="entry name" value="DNA helicase RuvA subunit, C-terminal domain"/>
    <property type="match status" value="1"/>
</dbReference>
<dbReference type="Pfam" id="PF07499">
    <property type="entry name" value="RuvA_C"/>
    <property type="match status" value="1"/>
</dbReference>
<comment type="domain">
    <text evidence="6">Has three domains with a flexible linker between the domains II and III and assumes an 'L' shape. Domain III is highly mobile and contacts RuvB.</text>
</comment>
<comment type="caution">
    <text evidence="6">Lacks conserved residue(s) required for the propagation of feature annotation.</text>
</comment>
<reference evidence="8 9" key="1">
    <citation type="submission" date="2012-02" db="EMBL/GenBank/DDBJ databases">
        <title>The Genome Sequence of Bacteroides salyersiae CL02T12C01.</title>
        <authorList>
            <consortium name="The Broad Institute Genome Sequencing Platform"/>
            <person name="Earl A."/>
            <person name="Ward D."/>
            <person name="Feldgarden M."/>
            <person name="Gevers D."/>
            <person name="Zitomersky N.L."/>
            <person name="Coyne M.J."/>
            <person name="Comstock L.E."/>
            <person name="Young S.K."/>
            <person name="Zeng Q."/>
            <person name="Gargeya S."/>
            <person name="Fitzgerald M."/>
            <person name="Haas B."/>
            <person name="Abouelleil A."/>
            <person name="Alvarado L."/>
            <person name="Arachchi H.M."/>
            <person name="Berlin A."/>
            <person name="Chapman S.B."/>
            <person name="Gearin G."/>
            <person name="Goldberg J."/>
            <person name="Griggs A."/>
            <person name="Gujja S."/>
            <person name="Hansen M."/>
            <person name="Heiman D."/>
            <person name="Howarth C."/>
            <person name="Larimer J."/>
            <person name="Lui A."/>
            <person name="MacDonald P.J.P."/>
            <person name="McCowen C."/>
            <person name="Montmayeur A."/>
            <person name="Murphy C."/>
            <person name="Neiman D."/>
            <person name="Pearson M."/>
            <person name="Priest M."/>
            <person name="Roberts A."/>
            <person name="Saif S."/>
            <person name="Shea T."/>
            <person name="Sisk P."/>
            <person name="Stolte C."/>
            <person name="Sykes S."/>
            <person name="Wortman J."/>
            <person name="Nusbaum C."/>
            <person name="Birren B."/>
        </authorList>
    </citation>
    <scope>NUCLEOTIDE SEQUENCE [LARGE SCALE GENOMIC DNA]</scope>
    <source>
        <strain evidence="8 9">CL02T12C01</strain>
    </source>
</reference>
<dbReference type="SUPFAM" id="SSF50249">
    <property type="entry name" value="Nucleic acid-binding proteins"/>
    <property type="match status" value="1"/>
</dbReference>
<organism evidence="8 9">
    <name type="scientific">Bacteroides salyersiae CL02T12C01</name>
    <dbReference type="NCBI Taxonomy" id="997887"/>
    <lineage>
        <taxon>Bacteria</taxon>
        <taxon>Pseudomonadati</taxon>
        <taxon>Bacteroidota</taxon>
        <taxon>Bacteroidia</taxon>
        <taxon>Bacteroidales</taxon>
        <taxon>Bacteroidaceae</taxon>
        <taxon>Bacteroides</taxon>
    </lineage>
</organism>
<dbReference type="Pfam" id="PF14520">
    <property type="entry name" value="HHH_5"/>
    <property type="match status" value="1"/>
</dbReference>
<sequence>MRVRYKDIMIEYVKGEIAELSPATAIIDCNGLGYAVNISLNTYSAIQGKSTCKLYIYEAIREDAYVLYGFADKQERELFLLLISVSGIGGNTARMILSALSPAELVNVISTENANMLKTVKGIGLKTAQRVIVDLKDKIKTSVPASGGGQAMLLSAMNTEIQEEAVAALTMLGFAAAPSQKVVLAILKDEPDAAVEKVIKLALKRL</sequence>
<evidence type="ECO:0000259" key="7">
    <source>
        <dbReference type="SMART" id="SM00278"/>
    </source>
</evidence>
<keyword evidence="3 6" id="KW-0238">DNA-binding</keyword>
<proteinExistence type="inferred from homology"/>
<keyword evidence="5 6" id="KW-0234">DNA repair</keyword>
<evidence type="ECO:0000313" key="9">
    <source>
        <dbReference type="Proteomes" id="UP000005150"/>
    </source>
</evidence>
<dbReference type="Gene3D" id="2.40.50.140">
    <property type="entry name" value="Nucleic acid-binding proteins"/>
    <property type="match status" value="1"/>
</dbReference>
<evidence type="ECO:0000256" key="4">
    <source>
        <dbReference type="ARBA" id="ARBA00023172"/>
    </source>
</evidence>
<dbReference type="PATRIC" id="fig|997887.3.peg.4569"/>
<dbReference type="GO" id="GO:0048476">
    <property type="term" value="C:Holliday junction resolvase complex"/>
    <property type="evidence" value="ECO:0007669"/>
    <property type="project" value="UniProtKB-UniRule"/>
</dbReference>
<dbReference type="Proteomes" id="UP000005150">
    <property type="component" value="Unassembled WGS sequence"/>
</dbReference>
<dbReference type="GO" id="GO:0005524">
    <property type="term" value="F:ATP binding"/>
    <property type="evidence" value="ECO:0007669"/>
    <property type="project" value="InterPro"/>
</dbReference>
<keyword evidence="1 6" id="KW-0963">Cytoplasm</keyword>
<keyword evidence="2 6" id="KW-0227">DNA damage</keyword>
<keyword evidence="8" id="KW-0378">Hydrolase</keyword>
<accession>I9H8Y2</accession>
<dbReference type="InterPro" id="IPR000085">
    <property type="entry name" value="RuvA"/>
</dbReference>
<keyword evidence="8" id="KW-0347">Helicase</keyword>
<dbReference type="GO" id="GO:0006310">
    <property type="term" value="P:DNA recombination"/>
    <property type="evidence" value="ECO:0007669"/>
    <property type="project" value="UniProtKB-UniRule"/>
</dbReference>
<feature type="region of interest" description="Domain III" evidence="6">
    <location>
        <begin position="159"/>
        <end position="206"/>
    </location>
</feature>
<comment type="subcellular location">
    <subcellularLocation>
        <location evidence="6">Cytoplasm</location>
    </subcellularLocation>
</comment>
<evidence type="ECO:0000256" key="1">
    <source>
        <dbReference type="ARBA" id="ARBA00022490"/>
    </source>
</evidence>
<dbReference type="Gene3D" id="1.10.150.20">
    <property type="entry name" value="5' to 3' exonuclease, C-terminal subdomain"/>
    <property type="match status" value="1"/>
</dbReference>
<dbReference type="EMBL" id="AGXV01000052">
    <property type="protein sequence ID" value="EIY56149.1"/>
    <property type="molecule type" value="Genomic_DNA"/>
</dbReference>
<comment type="caution">
    <text evidence="8">The sequence shown here is derived from an EMBL/GenBank/DDBJ whole genome shotgun (WGS) entry which is preliminary data.</text>
</comment>
<evidence type="ECO:0000256" key="2">
    <source>
        <dbReference type="ARBA" id="ARBA00022763"/>
    </source>
</evidence>
<dbReference type="HAMAP" id="MF_00031">
    <property type="entry name" value="DNA_HJ_migration_RuvA"/>
    <property type="match status" value="1"/>
</dbReference>
<dbReference type="CDD" id="cd14332">
    <property type="entry name" value="UBA_RuvA_C"/>
    <property type="match status" value="1"/>
</dbReference>
<dbReference type="GO" id="GO:0009378">
    <property type="term" value="F:four-way junction helicase activity"/>
    <property type="evidence" value="ECO:0007669"/>
    <property type="project" value="InterPro"/>
</dbReference>
<keyword evidence="8" id="KW-0547">Nucleotide-binding</keyword>
<name>I9H8Y2_9BACE</name>
<evidence type="ECO:0000256" key="3">
    <source>
        <dbReference type="ARBA" id="ARBA00023125"/>
    </source>
</evidence>
<keyword evidence="9" id="KW-1185">Reference proteome</keyword>
<dbReference type="HOGENOM" id="CLU_087936_3_0_10"/>
<dbReference type="NCBIfam" id="TIGR00084">
    <property type="entry name" value="ruvA"/>
    <property type="match status" value="1"/>
</dbReference>
<dbReference type="InterPro" id="IPR003583">
    <property type="entry name" value="Hlx-hairpin-Hlx_DNA-bd_motif"/>
</dbReference>
<dbReference type="GO" id="GO:0006281">
    <property type="term" value="P:DNA repair"/>
    <property type="evidence" value="ECO:0007669"/>
    <property type="project" value="UniProtKB-UniRule"/>
</dbReference>
<comment type="similarity">
    <text evidence="6">Belongs to the RuvA family.</text>
</comment>
<evidence type="ECO:0000256" key="6">
    <source>
        <dbReference type="HAMAP-Rule" id="MF_00031"/>
    </source>
</evidence>
<feature type="domain" description="Helix-hairpin-helix DNA-binding motif class 1" evidence="7">
    <location>
        <begin position="80"/>
        <end position="99"/>
    </location>
</feature>
<feature type="domain" description="Helix-hairpin-helix DNA-binding motif class 1" evidence="7">
    <location>
        <begin position="115"/>
        <end position="134"/>
    </location>
</feature>
<gene>
    <name evidence="6" type="primary">ruvA</name>
    <name evidence="8" type="ORF">HMPREF1071_04375</name>
</gene>
<dbReference type="SUPFAM" id="SSF46929">
    <property type="entry name" value="DNA helicase RuvA subunit, C-terminal domain"/>
    <property type="match status" value="1"/>
</dbReference>
<protein>
    <recommendedName>
        <fullName evidence="6">Holliday junction branch migration complex subunit RuvA</fullName>
    </recommendedName>
</protein>